<organism evidence="1 2">
    <name type="scientific">Pantoea latae</name>
    <dbReference type="NCBI Taxonomy" id="1964541"/>
    <lineage>
        <taxon>Bacteria</taxon>
        <taxon>Pseudomonadati</taxon>
        <taxon>Pseudomonadota</taxon>
        <taxon>Gammaproteobacteria</taxon>
        <taxon>Enterobacterales</taxon>
        <taxon>Erwiniaceae</taxon>
        <taxon>Pantoea</taxon>
    </lineage>
</organism>
<keyword evidence="1" id="KW-0282">Flagellum</keyword>
<dbReference type="Proteomes" id="UP000192769">
    <property type="component" value="Unassembled WGS sequence"/>
</dbReference>
<comment type="caution">
    <text evidence="1">The sequence shown here is derived from an EMBL/GenBank/DDBJ whole genome shotgun (WGS) entry which is preliminary data.</text>
</comment>
<proteinExistence type="predicted"/>
<evidence type="ECO:0000313" key="1">
    <source>
        <dbReference type="EMBL" id="OQP35458.1"/>
    </source>
</evidence>
<dbReference type="Pfam" id="PF06366">
    <property type="entry name" value="FlhE"/>
    <property type="match status" value="1"/>
</dbReference>
<gene>
    <name evidence="1" type="ORF">B2J69_05285</name>
</gene>
<reference evidence="1 2" key="1">
    <citation type="submission" date="2017-02" db="EMBL/GenBank/DDBJ databases">
        <title>Whole genome shotgun sequence of Pantoea agglomerans strain AS1 isolated from a cycad, Zamia floridana in Central Florida, USA.</title>
        <authorList>
            <person name="Lata P."/>
            <person name="Govindarajan S."/>
            <person name="Qi F."/>
            <person name="Li J.-L."/>
            <person name="Maurya S.K."/>
            <person name="Sahoo M.K."/>
        </authorList>
    </citation>
    <scope>NUCLEOTIDE SEQUENCE [LARGE SCALE GENOMIC DNA]</scope>
    <source>
        <strain evidence="1 2">AS1</strain>
    </source>
</reference>
<dbReference type="InterPro" id="IPR009420">
    <property type="entry name" value="FlhE"/>
</dbReference>
<protein>
    <submittedName>
        <fullName evidence="1">Flagellar protein FlhE</fullName>
    </submittedName>
</protein>
<sequence length="129" mass="13419">MPLTLLCAALTAQAAGGSWSASSVGGRVSVGQQLLVSRPLAPPGPLPAAARVTRIAWRIDLLDAPPPGLRIKLCAPARCFSLAGLSGAQTVTQPLSPGETFRFLYSVESRGALAPALQVVSNRLTLNYR</sequence>
<dbReference type="EMBL" id="MWUE01000007">
    <property type="protein sequence ID" value="OQP35458.1"/>
    <property type="molecule type" value="Genomic_DNA"/>
</dbReference>
<name>A0A1V9DNM5_9GAMM</name>
<keyword evidence="1" id="KW-0966">Cell projection</keyword>
<keyword evidence="1" id="KW-0969">Cilium</keyword>
<accession>A0A1V9DNM5</accession>
<evidence type="ECO:0000313" key="2">
    <source>
        <dbReference type="Proteomes" id="UP000192769"/>
    </source>
</evidence>
<dbReference type="AlphaFoldDB" id="A0A1V9DNM5"/>
<keyword evidence="2" id="KW-1185">Reference proteome</keyword>